<keyword evidence="3" id="KW-1185">Reference proteome</keyword>
<feature type="region of interest" description="Disordered" evidence="1">
    <location>
        <begin position="35"/>
        <end position="60"/>
    </location>
</feature>
<organism evidence="2 3">
    <name type="scientific">Candidatus Sedimenticola endophacoides</name>
    <dbReference type="NCBI Taxonomy" id="2548426"/>
    <lineage>
        <taxon>Bacteria</taxon>
        <taxon>Pseudomonadati</taxon>
        <taxon>Pseudomonadota</taxon>
        <taxon>Gammaproteobacteria</taxon>
        <taxon>Chromatiales</taxon>
        <taxon>Sedimenticolaceae</taxon>
        <taxon>Sedimenticola</taxon>
    </lineage>
</organism>
<gene>
    <name evidence="2" type="ORF">B0D84_02260</name>
</gene>
<accession>A0A657PMU2</accession>
<dbReference type="EMBL" id="MUIE01000160">
    <property type="protein sequence ID" value="OQX35602.1"/>
    <property type="molecule type" value="Genomic_DNA"/>
</dbReference>
<sequence length="60" mass="6426">MLMSCAGFTRPAGHAGIRGFRPSDGADHVVARKAISDSMAQGRSRRPHVQTAAETGYDRL</sequence>
<proteinExistence type="predicted"/>
<reference evidence="2" key="1">
    <citation type="submission" date="2017-02" db="EMBL/GenBank/DDBJ databases">
        <title>Novel co-symbiosis in the unique lucinid bivalve Phacoides pectinatus.</title>
        <authorList>
            <person name="Lim S.J."/>
            <person name="Davis B.G."/>
            <person name="Gill D.E."/>
            <person name="Engel A.S."/>
            <person name="Anderson L.C."/>
            <person name="Campbell B.J."/>
        </authorList>
    </citation>
    <scope>NUCLEOTIDE SEQUENCE [LARGE SCALE GENOMIC DNA]</scope>
    <source>
        <strain evidence="2">LUC13016_P6</strain>
    </source>
</reference>
<dbReference type="AlphaFoldDB" id="A0A657PMU2"/>
<comment type="caution">
    <text evidence="2">The sequence shown here is derived from an EMBL/GenBank/DDBJ whole genome shotgun (WGS) entry which is preliminary data.</text>
</comment>
<evidence type="ECO:0000256" key="1">
    <source>
        <dbReference type="SAM" id="MobiDB-lite"/>
    </source>
</evidence>
<feature type="region of interest" description="Disordered" evidence="1">
    <location>
        <begin position="1"/>
        <end position="23"/>
    </location>
</feature>
<name>A0A657PMU2_9GAMM</name>
<protein>
    <submittedName>
        <fullName evidence="2">Uncharacterized protein</fullName>
    </submittedName>
</protein>
<evidence type="ECO:0000313" key="3">
    <source>
        <dbReference type="Proteomes" id="UP000243361"/>
    </source>
</evidence>
<dbReference type="Proteomes" id="UP000243361">
    <property type="component" value="Unassembled WGS sequence"/>
</dbReference>
<evidence type="ECO:0000313" key="2">
    <source>
        <dbReference type="EMBL" id="OQX35602.1"/>
    </source>
</evidence>